<sequence length="86" mass="10222">MIENTIKKSATKVFKLLKITVVKTKSIKLNQYNLNTFLIKKLNIEVICSDLIIIFNLSIVLRKKNFQIPKQEFNKQKTKIKKFFYN</sequence>
<evidence type="ECO:0000313" key="1">
    <source>
        <dbReference type="EMBL" id="RNA09540.1"/>
    </source>
</evidence>
<dbReference type="EMBL" id="REGN01006449">
    <property type="protein sequence ID" value="RNA09540.1"/>
    <property type="molecule type" value="Genomic_DNA"/>
</dbReference>
<protein>
    <submittedName>
        <fullName evidence="1">Uncharacterized protein</fullName>
    </submittedName>
</protein>
<dbReference type="AlphaFoldDB" id="A0A3M7QDS4"/>
<reference evidence="1 2" key="1">
    <citation type="journal article" date="2018" name="Sci. Rep.">
        <title>Genomic signatures of local adaptation to the degree of environmental predictability in rotifers.</title>
        <authorList>
            <person name="Franch-Gras L."/>
            <person name="Hahn C."/>
            <person name="Garcia-Roger E.M."/>
            <person name="Carmona M.J."/>
            <person name="Serra M."/>
            <person name="Gomez A."/>
        </authorList>
    </citation>
    <scope>NUCLEOTIDE SEQUENCE [LARGE SCALE GENOMIC DNA]</scope>
    <source>
        <strain evidence="1">HYR1</strain>
    </source>
</reference>
<accession>A0A3M7QDS4</accession>
<evidence type="ECO:0000313" key="2">
    <source>
        <dbReference type="Proteomes" id="UP000276133"/>
    </source>
</evidence>
<comment type="caution">
    <text evidence="1">The sequence shown here is derived from an EMBL/GenBank/DDBJ whole genome shotgun (WGS) entry which is preliminary data.</text>
</comment>
<name>A0A3M7QDS4_BRAPC</name>
<proteinExistence type="predicted"/>
<dbReference type="Proteomes" id="UP000276133">
    <property type="component" value="Unassembled WGS sequence"/>
</dbReference>
<organism evidence="1 2">
    <name type="scientific">Brachionus plicatilis</name>
    <name type="common">Marine rotifer</name>
    <name type="synonym">Brachionus muelleri</name>
    <dbReference type="NCBI Taxonomy" id="10195"/>
    <lineage>
        <taxon>Eukaryota</taxon>
        <taxon>Metazoa</taxon>
        <taxon>Spiralia</taxon>
        <taxon>Gnathifera</taxon>
        <taxon>Rotifera</taxon>
        <taxon>Eurotatoria</taxon>
        <taxon>Monogononta</taxon>
        <taxon>Pseudotrocha</taxon>
        <taxon>Ploima</taxon>
        <taxon>Brachionidae</taxon>
        <taxon>Brachionus</taxon>
    </lineage>
</organism>
<keyword evidence="2" id="KW-1185">Reference proteome</keyword>
<gene>
    <name evidence="1" type="ORF">BpHYR1_005813</name>
</gene>